<reference evidence="3 4" key="1">
    <citation type="journal article" date="2014" name="PLoS Genet.">
        <title>Phylogenetically driven sequencing of extremely halophilic archaea reveals strategies for static and dynamic osmo-response.</title>
        <authorList>
            <person name="Becker E.A."/>
            <person name="Seitzer P.M."/>
            <person name="Tritt A."/>
            <person name="Larsen D."/>
            <person name="Krusor M."/>
            <person name="Yao A.I."/>
            <person name="Wu D."/>
            <person name="Madern D."/>
            <person name="Eisen J.A."/>
            <person name="Darling A.E."/>
            <person name="Facciotti M.T."/>
        </authorList>
    </citation>
    <scope>NUCLEOTIDE SEQUENCE [LARGE SCALE GENOMIC DNA]</scope>
    <source>
        <strain evidence="3 4">DSM 12281</strain>
    </source>
</reference>
<dbReference type="EMBL" id="AOIL01000013">
    <property type="protein sequence ID" value="ELY95532.1"/>
    <property type="molecule type" value="Genomic_DNA"/>
</dbReference>
<dbReference type="SUPFAM" id="SSF55718">
    <property type="entry name" value="SCP-like"/>
    <property type="match status" value="1"/>
</dbReference>
<evidence type="ECO:0000259" key="2">
    <source>
        <dbReference type="Pfam" id="PF02036"/>
    </source>
</evidence>
<proteinExistence type="predicted"/>
<protein>
    <submittedName>
        <fullName evidence="3">Sterol carrier protein</fullName>
    </submittedName>
</protein>
<dbReference type="InterPro" id="IPR036527">
    <property type="entry name" value="SCP2_sterol-bd_dom_sf"/>
</dbReference>
<organism evidence="3 4">
    <name type="scientific">Natrialba taiwanensis DSM 12281</name>
    <dbReference type="NCBI Taxonomy" id="1230458"/>
    <lineage>
        <taxon>Archaea</taxon>
        <taxon>Methanobacteriati</taxon>
        <taxon>Methanobacteriota</taxon>
        <taxon>Stenosarchaea group</taxon>
        <taxon>Halobacteria</taxon>
        <taxon>Halobacteriales</taxon>
        <taxon>Natrialbaceae</taxon>
        <taxon>Natrialba</taxon>
    </lineage>
</organism>
<dbReference type="Gene3D" id="3.30.1050.10">
    <property type="entry name" value="SCP2 sterol-binding domain"/>
    <property type="match status" value="1"/>
</dbReference>
<evidence type="ECO:0000313" key="3">
    <source>
        <dbReference type="EMBL" id="ELY95532.1"/>
    </source>
</evidence>
<sequence>MSTVLDRVHRGPETQMSTQQRRPIEQYFPTEPWLEQYRTAIDENDAYADHSAGWGVDFDGSFVFQIEAVPLDSTTVADLPSELVEAVEDDLSALSADRLEAILEKAPAADRERIESRNGSLEERVTAEVRGTTMAALPDRTWPALRTELPAILDELITQLEENVADDGTIYAYLELYDGECESVDTMLDLDDREHGFRLIGDYDTWTDLVRGEGDVINMLMSGEFEIDGDMQKILQYSDAAVDLAEIAADVDTRFIF</sequence>
<dbReference type="PATRIC" id="fig|1230458.4.peg.922"/>
<comment type="caution">
    <text evidence="3">The sequence shown here is derived from an EMBL/GenBank/DDBJ whole genome shotgun (WGS) entry which is preliminary data.</text>
</comment>
<dbReference type="Pfam" id="PF02036">
    <property type="entry name" value="SCP2"/>
    <property type="match status" value="1"/>
</dbReference>
<feature type="domain" description="SCP2" evidence="2">
    <location>
        <begin position="166"/>
        <end position="239"/>
    </location>
</feature>
<keyword evidence="4" id="KW-1185">Reference proteome</keyword>
<dbReference type="InterPro" id="IPR003033">
    <property type="entry name" value="SCP2_sterol-bd_dom"/>
</dbReference>
<dbReference type="AlphaFoldDB" id="M0ACE5"/>
<dbReference type="STRING" id="1230458.C484_04565"/>
<gene>
    <name evidence="3" type="ORF">C484_04565</name>
</gene>
<name>M0ACE5_9EURY</name>
<feature type="region of interest" description="Disordered" evidence="1">
    <location>
        <begin position="1"/>
        <end position="21"/>
    </location>
</feature>
<accession>M0ACE5</accession>
<feature type="compositionally biased region" description="Basic and acidic residues" evidence="1">
    <location>
        <begin position="1"/>
        <end position="12"/>
    </location>
</feature>
<evidence type="ECO:0000256" key="1">
    <source>
        <dbReference type="SAM" id="MobiDB-lite"/>
    </source>
</evidence>
<evidence type="ECO:0000313" key="4">
    <source>
        <dbReference type="Proteomes" id="UP000011648"/>
    </source>
</evidence>
<dbReference type="Proteomes" id="UP000011648">
    <property type="component" value="Unassembled WGS sequence"/>
</dbReference>